<dbReference type="EMBL" id="CP022530">
    <property type="protein sequence ID" value="ASP37829.1"/>
    <property type="molecule type" value="Genomic_DNA"/>
</dbReference>
<dbReference type="RefSeq" id="WP_094059038.1">
    <property type="nucleotide sequence ID" value="NZ_CP022530.1"/>
</dbReference>
<evidence type="ECO:0000256" key="3">
    <source>
        <dbReference type="SAM" id="SignalP"/>
    </source>
</evidence>
<dbReference type="InterPro" id="IPR051010">
    <property type="entry name" value="BCAA_transport"/>
</dbReference>
<dbReference type="InterPro" id="IPR028081">
    <property type="entry name" value="Leu-bd"/>
</dbReference>
<name>A0A222FGH1_9GAMM</name>
<accession>A0A222FGH1</accession>
<dbReference type="Gene3D" id="3.40.50.2300">
    <property type="match status" value="2"/>
</dbReference>
<dbReference type="KEGG" id="bsan:CHH28_03685"/>
<sequence length="416" mass="46163">MRQWQPWLAFMALLCAVSVNAAETIKLGLNYPSTGRYKEQGLAQARGALLAIEEINANGGLNGQTLELLTANTASKPDKAVANVDQLVEQGAAMLFGGASSAVAIAAGKQAAQHDRIYFGTLTYANGTTGINGHRHMFRESYNAWMAAKALAQYLKHELHGKRLFYLTADYNWGHSTEASLRNFTGTDDTTQHPGVRTQYPRPRASHFQQALQQAKDSGAEVLMLVQFGDDMVKALNEIERMGLKDSMTIVVPNLTHGMARRAGASIMQGVIGAVPWSWQVPGKYGYQQGQAFVNAFVKRFNTYPSSSAASAYSIVYQFKQAAERAGSIKTEALIKALEGHRYIGLKDEQYWRSFDHQNIQSVYVVRAHTREHVLQSPLREDFFDVLMKLPAEQAARTEEEWQAVRRTAGMSLQLR</sequence>
<keyword evidence="2 3" id="KW-0732">Signal</keyword>
<dbReference type="PANTHER" id="PTHR30483:SF6">
    <property type="entry name" value="PERIPLASMIC BINDING PROTEIN OF ABC TRANSPORTER FOR NATURAL AMINO ACIDS"/>
    <property type="match status" value="1"/>
</dbReference>
<proteinExistence type="inferred from homology"/>
<evidence type="ECO:0000256" key="1">
    <source>
        <dbReference type="ARBA" id="ARBA00010062"/>
    </source>
</evidence>
<dbReference type="InterPro" id="IPR028082">
    <property type="entry name" value="Peripla_BP_I"/>
</dbReference>
<dbReference type="SUPFAM" id="SSF53822">
    <property type="entry name" value="Periplasmic binding protein-like I"/>
    <property type="match status" value="1"/>
</dbReference>
<feature type="signal peptide" evidence="3">
    <location>
        <begin position="1"/>
        <end position="21"/>
    </location>
</feature>
<feature type="domain" description="Leucine-binding protein" evidence="4">
    <location>
        <begin position="24"/>
        <end position="368"/>
    </location>
</feature>
<evidence type="ECO:0000313" key="5">
    <source>
        <dbReference type="EMBL" id="ASP37829.1"/>
    </source>
</evidence>
<comment type="similarity">
    <text evidence="1">Belongs to the leucine-binding protein family.</text>
</comment>
<evidence type="ECO:0000256" key="2">
    <source>
        <dbReference type="ARBA" id="ARBA00022729"/>
    </source>
</evidence>
<evidence type="ECO:0000313" key="6">
    <source>
        <dbReference type="Proteomes" id="UP000202440"/>
    </source>
</evidence>
<dbReference type="AlphaFoldDB" id="A0A222FGH1"/>
<feature type="chain" id="PRO_5011990708" evidence="3">
    <location>
        <begin position="22"/>
        <end position="416"/>
    </location>
</feature>
<dbReference type="Pfam" id="PF13458">
    <property type="entry name" value="Peripla_BP_6"/>
    <property type="match status" value="1"/>
</dbReference>
<dbReference type="OrthoDB" id="5794591at2"/>
<organism evidence="5 6">
    <name type="scientific">Bacterioplanes sanyensis</name>
    <dbReference type="NCBI Taxonomy" id="1249553"/>
    <lineage>
        <taxon>Bacteria</taxon>
        <taxon>Pseudomonadati</taxon>
        <taxon>Pseudomonadota</taxon>
        <taxon>Gammaproteobacteria</taxon>
        <taxon>Oceanospirillales</taxon>
        <taxon>Oceanospirillaceae</taxon>
        <taxon>Bacterioplanes</taxon>
    </lineage>
</organism>
<dbReference type="PANTHER" id="PTHR30483">
    <property type="entry name" value="LEUCINE-SPECIFIC-BINDING PROTEIN"/>
    <property type="match status" value="1"/>
</dbReference>
<evidence type="ECO:0000259" key="4">
    <source>
        <dbReference type="Pfam" id="PF13458"/>
    </source>
</evidence>
<dbReference type="Proteomes" id="UP000202440">
    <property type="component" value="Chromosome"/>
</dbReference>
<keyword evidence="6" id="KW-1185">Reference proteome</keyword>
<protein>
    <submittedName>
        <fullName evidence="5">Branched-chain amino acid ABC transporter substrate-binding protein</fullName>
    </submittedName>
</protein>
<gene>
    <name evidence="5" type="ORF">CHH28_03685</name>
</gene>
<reference evidence="5 6" key="1">
    <citation type="submission" date="2017-07" db="EMBL/GenBank/DDBJ databases">
        <title>Annotated genome sequence of Bacterioplanes sanyensis isolated from Red Sea.</title>
        <authorList>
            <person name="Rehman Z.U."/>
        </authorList>
    </citation>
    <scope>NUCLEOTIDE SEQUENCE [LARGE SCALE GENOMIC DNA]</scope>
    <source>
        <strain evidence="5 6">NV9</strain>
    </source>
</reference>